<feature type="transmembrane region" description="Helical" evidence="1">
    <location>
        <begin position="86"/>
        <end position="104"/>
    </location>
</feature>
<dbReference type="EMBL" id="BSSU01000007">
    <property type="protein sequence ID" value="GLX82009.1"/>
    <property type="molecule type" value="Genomic_DNA"/>
</dbReference>
<organism evidence="2 3">
    <name type="scientific">Thalassotalea eurytherma</name>
    <dbReference type="NCBI Taxonomy" id="1144278"/>
    <lineage>
        <taxon>Bacteria</taxon>
        <taxon>Pseudomonadati</taxon>
        <taxon>Pseudomonadota</taxon>
        <taxon>Gammaproteobacteria</taxon>
        <taxon>Alteromonadales</taxon>
        <taxon>Colwelliaceae</taxon>
        <taxon>Thalassotalea</taxon>
    </lineage>
</organism>
<reference evidence="2 3" key="1">
    <citation type="submission" date="2023-03" db="EMBL/GenBank/DDBJ databases">
        <title>Draft genome sequence of Thalassotalea eurytherma JCM 18482T.</title>
        <authorList>
            <person name="Sawabe T."/>
        </authorList>
    </citation>
    <scope>NUCLEOTIDE SEQUENCE [LARGE SCALE GENOMIC DNA]</scope>
    <source>
        <strain evidence="2 3">JCM 18482</strain>
    </source>
</reference>
<evidence type="ECO:0000313" key="2">
    <source>
        <dbReference type="EMBL" id="GLX82009.1"/>
    </source>
</evidence>
<protein>
    <submittedName>
        <fullName evidence="2">Branched-chain amino acid ABC transporter</fullName>
    </submittedName>
</protein>
<gene>
    <name evidence="2" type="ORF">theurythT_14610</name>
</gene>
<feature type="transmembrane region" description="Helical" evidence="1">
    <location>
        <begin position="37"/>
        <end position="55"/>
    </location>
</feature>
<dbReference type="RefSeq" id="WP_284207358.1">
    <property type="nucleotide sequence ID" value="NZ_BSSU01000007.1"/>
</dbReference>
<sequence length="105" mass="11756">MNEWLLIFGMMAVTFSLRYVFFAFANKISLPEGVKRGLNYVPIAVLSAIIAPAVLMPKGELWLDINNPYIPAALVAILVSWWRRNMLLTVVAGLATFALARYLIN</sequence>
<dbReference type="InterPro" id="IPR008407">
    <property type="entry name" value="Brnchd-chn_aa_trnsp_AzlD"/>
</dbReference>
<feature type="transmembrane region" description="Helical" evidence="1">
    <location>
        <begin position="6"/>
        <end position="25"/>
    </location>
</feature>
<keyword evidence="3" id="KW-1185">Reference proteome</keyword>
<proteinExistence type="predicted"/>
<evidence type="ECO:0000256" key="1">
    <source>
        <dbReference type="SAM" id="Phobius"/>
    </source>
</evidence>
<evidence type="ECO:0000313" key="3">
    <source>
        <dbReference type="Proteomes" id="UP001157133"/>
    </source>
</evidence>
<keyword evidence="1" id="KW-0812">Transmembrane</keyword>
<dbReference type="Pfam" id="PF05437">
    <property type="entry name" value="AzlD"/>
    <property type="match status" value="1"/>
</dbReference>
<keyword evidence="1" id="KW-0472">Membrane</keyword>
<comment type="caution">
    <text evidence="2">The sequence shown here is derived from an EMBL/GenBank/DDBJ whole genome shotgun (WGS) entry which is preliminary data.</text>
</comment>
<dbReference type="Proteomes" id="UP001157133">
    <property type="component" value="Unassembled WGS sequence"/>
</dbReference>
<name>A0ABQ6H3B9_9GAMM</name>
<accession>A0ABQ6H3B9</accession>
<feature type="transmembrane region" description="Helical" evidence="1">
    <location>
        <begin position="61"/>
        <end position="79"/>
    </location>
</feature>
<keyword evidence="1" id="KW-1133">Transmembrane helix</keyword>